<name>A0A8J7GGU5_9ACTN</name>
<evidence type="ECO:0000313" key="1">
    <source>
        <dbReference type="EMBL" id="MBG6137305.1"/>
    </source>
</evidence>
<evidence type="ECO:0000313" key="2">
    <source>
        <dbReference type="Proteomes" id="UP000622552"/>
    </source>
</evidence>
<dbReference type="EMBL" id="JADOUF010000001">
    <property type="protein sequence ID" value="MBG6137305.1"/>
    <property type="molecule type" value="Genomic_DNA"/>
</dbReference>
<organism evidence="1 2">
    <name type="scientific">Longispora fulva</name>
    <dbReference type="NCBI Taxonomy" id="619741"/>
    <lineage>
        <taxon>Bacteria</taxon>
        <taxon>Bacillati</taxon>
        <taxon>Actinomycetota</taxon>
        <taxon>Actinomycetes</taxon>
        <taxon>Micromonosporales</taxon>
        <taxon>Micromonosporaceae</taxon>
        <taxon>Longispora</taxon>
    </lineage>
</organism>
<comment type="caution">
    <text evidence="1">The sequence shown here is derived from an EMBL/GenBank/DDBJ whole genome shotgun (WGS) entry which is preliminary data.</text>
</comment>
<dbReference type="Proteomes" id="UP000622552">
    <property type="component" value="Unassembled WGS sequence"/>
</dbReference>
<proteinExistence type="predicted"/>
<reference evidence="1" key="1">
    <citation type="submission" date="2020-11" db="EMBL/GenBank/DDBJ databases">
        <title>Sequencing the genomes of 1000 actinobacteria strains.</title>
        <authorList>
            <person name="Klenk H.-P."/>
        </authorList>
    </citation>
    <scope>NUCLEOTIDE SEQUENCE</scope>
    <source>
        <strain evidence="1">DSM 45356</strain>
    </source>
</reference>
<keyword evidence="2" id="KW-1185">Reference proteome</keyword>
<gene>
    <name evidence="1" type="ORF">IW245_003499</name>
</gene>
<dbReference type="AlphaFoldDB" id="A0A8J7GGU5"/>
<dbReference type="RefSeq" id="WP_197004186.1">
    <property type="nucleotide sequence ID" value="NZ_BONS01000020.1"/>
</dbReference>
<accession>A0A8J7GGU5</accession>
<sequence length="106" mass="11302">MTTAAAARTDLWTLRGLVFCGACSAAMDADVRPGTLTRVYHCAAGCCPGGTVASVLELMVLTDARRHAPELIEGVPEQCHPLVFADLYRAIVVHAEHRGVDIMPRG</sequence>
<protein>
    <submittedName>
        <fullName evidence="1">Uncharacterized protein</fullName>
    </submittedName>
</protein>